<dbReference type="InterPro" id="IPR011701">
    <property type="entry name" value="MFS"/>
</dbReference>
<feature type="transmembrane region" description="Helical" evidence="6">
    <location>
        <begin position="231"/>
        <end position="252"/>
    </location>
</feature>
<evidence type="ECO:0000313" key="9">
    <source>
        <dbReference type="Proteomes" id="UP001596473"/>
    </source>
</evidence>
<dbReference type="Gene3D" id="1.20.1720.10">
    <property type="entry name" value="Multidrug resistance protein D"/>
    <property type="match status" value="1"/>
</dbReference>
<dbReference type="InterPro" id="IPR020846">
    <property type="entry name" value="MFS_dom"/>
</dbReference>
<feature type="transmembrane region" description="Helical" evidence="6">
    <location>
        <begin position="366"/>
        <end position="389"/>
    </location>
</feature>
<comment type="subcellular location">
    <subcellularLocation>
        <location evidence="1">Endomembrane system</location>
        <topology evidence="1">Multi-pass membrane protein</topology>
    </subcellularLocation>
</comment>
<evidence type="ECO:0000256" key="6">
    <source>
        <dbReference type="SAM" id="Phobius"/>
    </source>
</evidence>
<sequence>MSIMLNQHPERTFRQSLLAILGICFVIMMVALDQTIVATALPTIVAELHGFELYAWVSTAYLLASVVTIPIFGRLGDYYGRKPFVVVAIVTFTLASVLCGMANSMLLLVLARALQGIGGGMLVGTAFACIPDLFPDSKVRLQWQVMLSAAFGIANAIGPSIGGLLTHYVSWRAVFYVNIPVGLMSLIFVSRFLPRLKPKHSTKIRLDWLGALLITLFLGSLQLSVEWLPEQGLSVPVISVLITCLVAGFLAWKQEANNEHAMLPFALFRDPALAALFRLSLLMGFTMFALLSYAPLLLQGGFHLSASQAGMLITPLVVCITFASIINGRIVPHLPRPEAMLYLGFGLLLICVIGIMNITPQTAHPLIISLMALGGLGLGFIMPNLTIFVQETCPRKDLGISTALLQSLRMIGGMLSTALVGSILTWRYEHDINQQFAKPVASLMNNPQVLVNLEGQQAAILQMNALGEDGLQLIEQARAILSHAIQSSQWLGIAAVLFAFWCLRRLPRIQFKPAIEPQHDAA</sequence>
<evidence type="ECO:0000256" key="1">
    <source>
        <dbReference type="ARBA" id="ARBA00004127"/>
    </source>
</evidence>
<feature type="transmembrane region" description="Helical" evidence="6">
    <location>
        <begin position="339"/>
        <end position="360"/>
    </location>
</feature>
<feature type="transmembrane region" description="Helical" evidence="6">
    <location>
        <begin position="273"/>
        <end position="294"/>
    </location>
</feature>
<gene>
    <name evidence="8" type="ORF">ACFQNF_00970</name>
</gene>
<dbReference type="PROSITE" id="PS50850">
    <property type="entry name" value="MFS"/>
    <property type="match status" value="1"/>
</dbReference>
<keyword evidence="3 6" id="KW-0812">Transmembrane</keyword>
<name>A0ABW2QTS3_9NEIS</name>
<organism evidence="8 9">
    <name type="scientific">Iodobacter arcticus</name>
    <dbReference type="NCBI Taxonomy" id="590593"/>
    <lineage>
        <taxon>Bacteria</taxon>
        <taxon>Pseudomonadati</taxon>
        <taxon>Pseudomonadota</taxon>
        <taxon>Betaproteobacteria</taxon>
        <taxon>Neisseriales</taxon>
        <taxon>Chitinibacteraceae</taxon>
        <taxon>Iodobacter</taxon>
    </lineage>
</organism>
<dbReference type="Gene3D" id="1.20.1250.20">
    <property type="entry name" value="MFS general substrate transporter like domains"/>
    <property type="match status" value="1"/>
</dbReference>
<feature type="transmembrane region" description="Helical" evidence="6">
    <location>
        <begin position="146"/>
        <end position="169"/>
    </location>
</feature>
<keyword evidence="2" id="KW-0813">Transport</keyword>
<feature type="domain" description="Major facilitator superfamily (MFS) profile" evidence="7">
    <location>
        <begin position="19"/>
        <end position="458"/>
    </location>
</feature>
<evidence type="ECO:0000256" key="2">
    <source>
        <dbReference type="ARBA" id="ARBA00022448"/>
    </source>
</evidence>
<comment type="caution">
    <text evidence="8">The sequence shown here is derived from an EMBL/GenBank/DDBJ whole genome shotgun (WGS) entry which is preliminary data.</text>
</comment>
<dbReference type="Proteomes" id="UP001596473">
    <property type="component" value="Unassembled WGS sequence"/>
</dbReference>
<feature type="transmembrane region" description="Helical" evidence="6">
    <location>
        <begin position="84"/>
        <end position="110"/>
    </location>
</feature>
<dbReference type="RefSeq" id="WP_380185448.1">
    <property type="nucleotide sequence ID" value="NZ_JBHTBQ010000002.1"/>
</dbReference>
<feature type="transmembrane region" description="Helical" evidence="6">
    <location>
        <begin position="116"/>
        <end position="134"/>
    </location>
</feature>
<dbReference type="PANTHER" id="PTHR23501:SF191">
    <property type="entry name" value="VACUOLAR BASIC AMINO ACID TRANSPORTER 4"/>
    <property type="match status" value="1"/>
</dbReference>
<feature type="transmembrane region" description="Helical" evidence="6">
    <location>
        <begin position="306"/>
        <end position="327"/>
    </location>
</feature>
<dbReference type="InterPro" id="IPR036259">
    <property type="entry name" value="MFS_trans_sf"/>
</dbReference>
<dbReference type="Pfam" id="PF07690">
    <property type="entry name" value="MFS_1"/>
    <property type="match status" value="1"/>
</dbReference>
<dbReference type="EMBL" id="JBHTBQ010000002">
    <property type="protein sequence ID" value="MFC7418449.1"/>
    <property type="molecule type" value="Genomic_DNA"/>
</dbReference>
<evidence type="ECO:0000256" key="4">
    <source>
        <dbReference type="ARBA" id="ARBA00022989"/>
    </source>
</evidence>
<dbReference type="PANTHER" id="PTHR23501">
    <property type="entry name" value="MAJOR FACILITATOR SUPERFAMILY"/>
    <property type="match status" value="1"/>
</dbReference>
<reference evidence="9" key="1">
    <citation type="journal article" date="2019" name="Int. J. Syst. Evol. Microbiol.">
        <title>The Global Catalogue of Microorganisms (GCM) 10K type strain sequencing project: providing services to taxonomists for standard genome sequencing and annotation.</title>
        <authorList>
            <consortium name="The Broad Institute Genomics Platform"/>
            <consortium name="The Broad Institute Genome Sequencing Center for Infectious Disease"/>
            <person name="Wu L."/>
            <person name="Ma J."/>
        </authorList>
    </citation>
    <scope>NUCLEOTIDE SEQUENCE [LARGE SCALE GENOMIC DNA]</scope>
    <source>
        <strain evidence="9">CCUG 62945</strain>
    </source>
</reference>
<dbReference type="SUPFAM" id="SSF103473">
    <property type="entry name" value="MFS general substrate transporter"/>
    <property type="match status" value="1"/>
</dbReference>
<evidence type="ECO:0000256" key="5">
    <source>
        <dbReference type="ARBA" id="ARBA00023136"/>
    </source>
</evidence>
<proteinExistence type="predicted"/>
<keyword evidence="5 6" id="KW-0472">Membrane</keyword>
<keyword evidence="9" id="KW-1185">Reference proteome</keyword>
<accession>A0ABW2QTS3</accession>
<feature type="transmembrane region" description="Helical" evidence="6">
    <location>
        <begin position="53"/>
        <end position="72"/>
    </location>
</feature>
<feature type="transmembrane region" description="Helical" evidence="6">
    <location>
        <begin position="175"/>
        <end position="194"/>
    </location>
</feature>
<protein>
    <submittedName>
        <fullName evidence="8">MFS transporter</fullName>
    </submittedName>
</protein>
<feature type="transmembrane region" description="Helical" evidence="6">
    <location>
        <begin position="20"/>
        <end position="41"/>
    </location>
</feature>
<evidence type="ECO:0000259" key="7">
    <source>
        <dbReference type="PROSITE" id="PS50850"/>
    </source>
</evidence>
<evidence type="ECO:0000256" key="3">
    <source>
        <dbReference type="ARBA" id="ARBA00022692"/>
    </source>
</evidence>
<feature type="transmembrane region" description="Helical" evidence="6">
    <location>
        <begin position="206"/>
        <end position="225"/>
    </location>
</feature>
<keyword evidence="4 6" id="KW-1133">Transmembrane helix</keyword>
<evidence type="ECO:0000313" key="8">
    <source>
        <dbReference type="EMBL" id="MFC7418449.1"/>
    </source>
</evidence>